<protein>
    <submittedName>
        <fullName evidence="1">Uncharacterized protein</fullName>
    </submittedName>
</protein>
<name>A0A841AHR4_9MICO</name>
<keyword evidence="2" id="KW-1185">Reference proteome</keyword>
<dbReference type="RefSeq" id="WP_184326122.1">
    <property type="nucleotide sequence ID" value="NZ_JACHLZ010000001.1"/>
</dbReference>
<evidence type="ECO:0000313" key="1">
    <source>
        <dbReference type="EMBL" id="MBB5832865.1"/>
    </source>
</evidence>
<evidence type="ECO:0000313" key="2">
    <source>
        <dbReference type="Proteomes" id="UP000588158"/>
    </source>
</evidence>
<gene>
    <name evidence="1" type="ORF">HNR70_002678</name>
</gene>
<dbReference type="AlphaFoldDB" id="A0A841AHR4"/>
<comment type="caution">
    <text evidence="1">The sequence shown here is derived from an EMBL/GenBank/DDBJ whole genome shotgun (WGS) entry which is preliminary data.</text>
</comment>
<dbReference type="Proteomes" id="UP000588158">
    <property type="component" value="Unassembled WGS sequence"/>
</dbReference>
<reference evidence="1 2" key="1">
    <citation type="submission" date="2020-08" db="EMBL/GenBank/DDBJ databases">
        <title>Sequencing the genomes of 1000 actinobacteria strains.</title>
        <authorList>
            <person name="Klenk H.-P."/>
        </authorList>
    </citation>
    <scope>NUCLEOTIDE SEQUENCE [LARGE SCALE GENOMIC DNA]</scope>
    <source>
        <strain evidence="1 2">DSM 28796</strain>
    </source>
</reference>
<proteinExistence type="predicted"/>
<dbReference type="EMBL" id="JACHLZ010000001">
    <property type="protein sequence ID" value="MBB5832865.1"/>
    <property type="molecule type" value="Genomic_DNA"/>
</dbReference>
<sequence length="64" mass="7248">MTTQPSFDPSEHVEAEHQPTLVVMESMNNEAFYVDDPLDVEFLRLADKFQLKASKIAVEHAGDK</sequence>
<accession>A0A841AHR4</accession>
<organism evidence="1 2">
    <name type="scientific">Brachybacterium aquaticum</name>
    <dbReference type="NCBI Taxonomy" id="1432564"/>
    <lineage>
        <taxon>Bacteria</taxon>
        <taxon>Bacillati</taxon>
        <taxon>Actinomycetota</taxon>
        <taxon>Actinomycetes</taxon>
        <taxon>Micrococcales</taxon>
        <taxon>Dermabacteraceae</taxon>
        <taxon>Brachybacterium</taxon>
    </lineage>
</organism>